<gene>
    <name evidence="2" type="ORF">D0962_02655</name>
</gene>
<dbReference type="RefSeq" id="WP_163659567.1">
    <property type="nucleotide sequence ID" value="NZ_QZCE01000001.1"/>
</dbReference>
<organism evidence="2 3">
    <name type="scientific">Adonisia turfae CCMR0082</name>
    <dbReference type="NCBI Taxonomy" id="2304604"/>
    <lineage>
        <taxon>Bacteria</taxon>
        <taxon>Bacillati</taxon>
        <taxon>Cyanobacteriota</taxon>
        <taxon>Adonisia</taxon>
        <taxon>Adonisia turfae</taxon>
    </lineage>
</organism>
<dbReference type="GO" id="GO:0003677">
    <property type="term" value="F:DNA binding"/>
    <property type="evidence" value="ECO:0007669"/>
    <property type="project" value="UniProtKB-KW"/>
</dbReference>
<dbReference type="Proteomes" id="UP000473574">
    <property type="component" value="Unassembled WGS sequence"/>
</dbReference>
<feature type="domain" description="PPC" evidence="1">
    <location>
        <begin position="1"/>
        <end position="129"/>
    </location>
</feature>
<keyword evidence="2" id="KW-0238">DNA-binding</keyword>
<dbReference type="Gene3D" id="3.30.1330.80">
    <property type="entry name" value="Hypothetical protein, similar to alpha- acetolactate decarboxylase, domain 2"/>
    <property type="match status" value="1"/>
</dbReference>
<dbReference type="CDD" id="cd11378">
    <property type="entry name" value="DUF296"/>
    <property type="match status" value="1"/>
</dbReference>
<sequence>MDVIAIRLKPGEDLKQSLLRYCIDQKIDAACMLSCVGSLRQAAIRFANQPEGTGFEQPLEIVSLEGTLSQYGVHLHIAVSDSEGKVIGGHLMDGSNIYTTAEIVLGIVPDTVFKREIDPLTGYRELTITS</sequence>
<evidence type="ECO:0000313" key="2">
    <source>
        <dbReference type="EMBL" id="NEZ61687.1"/>
    </source>
</evidence>
<dbReference type="PANTHER" id="PTHR34988:SF1">
    <property type="entry name" value="DNA-BINDING PROTEIN"/>
    <property type="match status" value="1"/>
</dbReference>
<dbReference type="Pfam" id="PF03479">
    <property type="entry name" value="PCC"/>
    <property type="match status" value="1"/>
</dbReference>
<accession>A0A6M0RZP8</accession>
<evidence type="ECO:0000313" key="3">
    <source>
        <dbReference type="Proteomes" id="UP000473574"/>
    </source>
</evidence>
<comment type="caution">
    <text evidence="2">The sequence shown here is derived from an EMBL/GenBank/DDBJ whole genome shotgun (WGS) entry which is preliminary data.</text>
</comment>
<dbReference type="PROSITE" id="PS51742">
    <property type="entry name" value="PPC"/>
    <property type="match status" value="1"/>
</dbReference>
<dbReference type="SUPFAM" id="SSF117856">
    <property type="entry name" value="AF0104/ALDC/Ptd012-like"/>
    <property type="match status" value="1"/>
</dbReference>
<dbReference type="AlphaFoldDB" id="A0A6M0RZP8"/>
<dbReference type="EMBL" id="QZCE01000001">
    <property type="protein sequence ID" value="NEZ61687.1"/>
    <property type="molecule type" value="Genomic_DNA"/>
</dbReference>
<reference evidence="2 3" key="1">
    <citation type="journal article" date="2020" name="Microb. Ecol.">
        <title>Ecogenomics of the Marine Benthic Filamentous Cyanobacterium Adonisia.</title>
        <authorList>
            <person name="Walter J.M."/>
            <person name="Coutinho F.H."/>
            <person name="Leomil L."/>
            <person name="Hargreaves P.I."/>
            <person name="Campeao M.E."/>
            <person name="Vieira V.V."/>
            <person name="Silva B.S."/>
            <person name="Fistarol G.O."/>
            <person name="Salomon P.S."/>
            <person name="Sawabe T."/>
            <person name="Mino S."/>
            <person name="Hosokawa M."/>
            <person name="Miyashita H."/>
            <person name="Maruyama F."/>
            <person name="van Verk M.C."/>
            <person name="Dutilh B.E."/>
            <person name="Thompson C.C."/>
            <person name="Thompson F.L."/>
        </authorList>
    </citation>
    <scope>NUCLEOTIDE SEQUENCE [LARGE SCALE GENOMIC DNA]</scope>
    <source>
        <strain evidence="2 3">CCMR0082</strain>
    </source>
</reference>
<proteinExistence type="predicted"/>
<dbReference type="InterPro" id="IPR005175">
    <property type="entry name" value="PPC_dom"/>
</dbReference>
<dbReference type="PANTHER" id="PTHR34988">
    <property type="entry name" value="PROTEIN, PUTATIVE-RELATED"/>
    <property type="match status" value="1"/>
</dbReference>
<name>A0A6M0RZP8_9CYAN</name>
<protein>
    <submittedName>
        <fullName evidence="2">DNA-binding protein</fullName>
    </submittedName>
</protein>
<evidence type="ECO:0000259" key="1">
    <source>
        <dbReference type="PROSITE" id="PS51742"/>
    </source>
</evidence>